<comment type="similarity">
    <text evidence="2 9">Belongs to the tRNA nucleotidyltransferase/poly(A) polymerase family.</text>
</comment>
<dbReference type="AlphaFoldDB" id="A0AAW1UZM2"/>
<dbReference type="GO" id="GO:0000166">
    <property type="term" value="F:nucleotide binding"/>
    <property type="evidence" value="ECO:0007669"/>
    <property type="project" value="UniProtKB-KW"/>
</dbReference>
<dbReference type="PANTHER" id="PTHR46173">
    <property type="entry name" value="CCA TRNA NUCLEOTIDYLTRANSFERASE 1, MITOCHONDRIAL"/>
    <property type="match status" value="1"/>
</dbReference>
<reference evidence="12 13" key="1">
    <citation type="submission" date="2023-03" db="EMBL/GenBank/DDBJ databases">
        <title>Genome insight into feeding habits of ladybird beetles.</title>
        <authorList>
            <person name="Li H.-S."/>
            <person name="Huang Y.-H."/>
            <person name="Pang H."/>
        </authorList>
    </citation>
    <scope>NUCLEOTIDE SEQUENCE [LARGE SCALE GENOMIC DNA]</scope>
    <source>
        <strain evidence="12">SYSU_2023b</strain>
        <tissue evidence="12">Whole body</tissue>
    </source>
</reference>
<dbReference type="SUPFAM" id="SSF81301">
    <property type="entry name" value="Nucleotidyltransferase"/>
    <property type="match status" value="1"/>
</dbReference>
<dbReference type="GO" id="GO:1990180">
    <property type="term" value="P:mitochondrial tRNA 3'-end processing"/>
    <property type="evidence" value="ECO:0007669"/>
    <property type="project" value="TreeGrafter"/>
</dbReference>
<dbReference type="InterPro" id="IPR043519">
    <property type="entry name" value="NT_sf"/>
</dbReference>
<dbReference type="CDD" id="cd05398">
    <property type="entry name" value="NT_ClassII-CCAase"/>
    <property type="match status" value="1"/>
</dbReference>
<dbReference type="GO" id="GO:0005739">
    <property type="term" value="C:mitochondrion"/>
    <property type="evidence" value="ECO:0007669"/>
    <property type="project" value="TreeGrafter"/>
</dbReference>
<evidence type="ECO:0000256" key="1">
    <source>
        <dbReference type="ARBA" id="ARBA00001946"/>
    </source>
</evidence>
<dbReference type="GO" id="GO:0046872">
    <property type="term" value="F:metal ion binding"/>
    <property type="evidence" value="ECO:0007669"/>
    <property type="project" value="UniProtKB-KW"/>
</dbReference>
<name>A0AAW1UZM2_9CUCU</name>
<keyword evidence="3 9" id="KW-0808">Transferase</keyword>
<evidence type="ECO:0008006" key="14">
    <source>
        <dbReference type="Google" id="ProtNLM"/>
    </source>
</evidence>
<evidence type="ECO:0000256" key="7">
    <source>
        <dbReference type="ARBA" id="ARBA00022741"/>
    </source>
</evidence>
<protein>
    <recommendedName>
        <fullName evidence="14">CCA tRNA nucleotidyltransferase 1, mitochondrial</fullName>
    </recommendedName>
</protein>
<evidence type="ECO:0000259" key="11">
    <source>
        <dbReference type="Pfam" id="PF12627"/>
    </source>
</evidence>
<dbReference type="InterPro" id="IPR032828">
    <property type="entry name" value="PolyA_RNA-bd"/>
</dbReference>
<gene>
    <name evidence="12" type="ORF">WA026_017558</name>
</gene>
<evidence type="ECO:0000256" key="4">
    <source>
        <dbReference type="ARBA" id="ARBA00022694"/>
    </source>
</evidence>
<dbReference type="Pfam" id="PF01743">
    <property type="entry name" value="PolyA_pol"/>
    <property type="match status" value="1"/>
</dbReference>
<comment type="cofactor">
    <cofactor evidence="1">
        <name>Mg(2+)</name>
        <dbReference type="ChEBI" id="CHEBI:18420"/>
    </cofactor>
</comment>
<evidence type="ECO:0000256" key="2">
    <source>
        <dbReference type="ARBA" id="ARBA00007265"/>
    </source>
</evidence>
<dbReference type="InterPro" id="IPR002646">
    <property type="entry name" value="PolA_pol_head_dom"/>
</dbReference>
<dbReference type="Pfam" id="PF12627">
    <property type="entry name" value="PolyA_pol_RNAbd"/>
    <property type="match status" value="1"/>
</dbReference>
<dbReference type="Gene3D" id="1.10.3090.10">
    <property type="entry name" value="cca-adding enzyme, domain 2"/>
    <property type="match status" value="1"/>
</dbReference>
<evidence type="ECO:0000313" key="12">
    <source>
        <dbReference type="EMBL" id="KAK9886635.1"/>
    </source>
</evidence>
<keyword evidence="7" id="KW-0547">Nucleotide-binding</keyword>
<dbReference type="InterPro" id="IPR050264">
    <property type="entry name" value="Bact_CCA-adding_enz_type3_sf"/>
</dbReference>
<dbReference type="PANTHER" id="PTHR46173:SF1">
    <property type="entry name" value="CCA TRNA NUCLEOTIDYLTRANSFERASE 1, MITOCHONDRIAL"/>
    <property type="match status" value="1"/>
</dbReference>
<dbReference type="SUPFAM" id="SSF81891">
    <property type="entry name" value="Poly A polymerase C-terminal region-like"/>
    <property type="match status" value="1"/>
</dbReference>
<dbReference type="GO" id="GO:0016779">
    <property type="term" value="F:nucleotidyltransferase activity"/>
    <property type="evidence" value="ECO:0007669"/>
    <property type="project" value="UniProtKB-KW"/>
</dbReference>
<evidence type="ECO:0000256" key="6">
    <source>
        <dbReference type="ARBA" id="ARBA00022723"/>
    </source>
</evidence>
<evidence type="ECO:0000256" key="5">
    <source>
        <dbReference type="ARBA" id="ARBA00022695"/>
    </source>
</evidence>
<evidence type="ECO:0000259" key="10">
    <source>
        <dbReference type="Pfam" id="PF01743"/>
    </source>
</evidence>
<keyword evidence="13" id="KW-1185">Reference proteome</keyword>
<dbReference type="EMBL" id="JARQZJ010000101">
    <property type="protein sequence ID" value="KAK9886635.1"/>
    <property type="molecule type" value="Genomic_DNA"/>
</dbReference>
<keyword evidence="8" id="KW-0460">Magnesium</keyword>
<feature type="domain" description="tRNA nucleotidyltransferase/poly(A) polymerase RNA and SrmB- binding" evidence="11">
    <location>
        <begin position="235"/>
        <end position="286"/>
    </location>
</feature>
<dbReference type="Gene3D" id="3.30.460.10">
    <property type="entry name" value="Beta Polymerase, domain 2"/>
    <property type="match status" value="1"/>
</dbReference>
<keyword evidence="6" id="KW-0479">Metal-binding</keyword>
<dbReference type="GO" id="GO:0000049">
    <property type="term" value="F:tRNA binding"/>
    <property type="evidence" value="ECO:0007669"/>
    <property type="project" value="TreeGrafter"/>
</dbReference>
<evidence type="ECO:0000256" key="8">
    <source>
        <dbReference type="ARBA" id="ARBA00022842"/>
    </source>
</evidence>
<keyword evidence="5" id="KW-0548">Nucleotidyltransferase</keyword>
<dbReference type="Proteomes" id="UP001431783">
    <property type="component" value="Unassembled WGS sequence"/>
</dbReference>
<evidence type="ECO:0000313" key="13">
    <source>
        <dbReference type="Proteomes" id="UP001431783"/>
    </source>
</evidence>
<evidence type="ECO:0000256" key="9">
    <source>
        <dbReference type="RuleBase" id="RU003953"/>
    </source>
</evidence>
<comment type="caution">
    <text evidence="12">The sequence shown here is derived from an EMBL/GenBank/DDBJ whole genome shotgun (WGS) entry which is preliminary data.</text>
</comment>
<dbReference type="GO" id="GO:0001680">
    <property type="term" value="P:tRNA 3'-terminal CCA addition"/>
    <property type="evidence" value="ECO:0007669"/>
    <property type="project" value="TreeGrafter"/>
</dbReference>
<accession>A0AAW1UZM2</accession>
<sequence>MLFIRLVTQFHKLGIKSASNIAHLNKTERLSHLRRMALPKSRENPVIMKLDTPEFKSLFTEELKSLISLFKEYGYELRMAGGAVRDLLMGMKPKDVDFATVATPDQMKEMFTTESIRMINMKGEKHGTITPRINDKENFEITTLRIDVVTDGRHAEVQYTTDWLLDAFRRDLTINSMFLGVDGTVYDYFFGYEDLQNHRITFVGDATTRIREDYLRILRYFRFYGRIAKESNKHEELTLKSIRDNADGLGNISGERIWTELKKILEGNYAGDLMVTIIECGIAQYIGLPVNPSVEELKTVWTRSGHLELNAITLLSTLLSTVDDVAKLHTRLKLSAFERDLAFFIIDNRSPKPHADPLMPYKQLLLKSKTKHSDTRDWIVEVLKYNNFPHLQEFQQWEVPRFPVTGTLLKQKGIQSGKFMGIVINELKNYWVDRNFDVAVDELLDQIPKILEYLDEKKRNKTKS</sequence>
<feature type="domain" description="Poly A polymerase head" evidence="10">
    <location>
        <begin position="77"/>
        <end position="200"/>
    </location>
</feature>
<proteinExistence type="inferred from homology"/>
<organism evidence="12 13">
    <name type="scientific">Henosepilachna vigintioctopunctata</name>
    <dbReference type="NCBI Taxonomy" id="420089"/>
    <lineage>
        <taxon>Eukaryota</taxon>
        <taxon>Metazoa</taxon>
        <taxon>Ecdysozoa</taxon>
        <taxon>Arthropoda</taxon>
        <taxon>Hexapoda</taxon>
        <taxon>Insecta</taxon>
        <taxon>Pterygota</taxon>
        <taxon>Neoptera</taxon>
        <taxon>Endopterygota</taxon>
        <taxon>Coleoptera</taxon>
        <taxon>Polyphaga</taxon>
        <taxon>Cucujiformia</taxon>
        <taxon>Coccinelloidea</taxon>
        <taxon>Coccinellidae</taxon>
        <taxon>Epilachninae</taxon>
        <taxon>Epilachnini</taxon>
        <taxon>Henosepilachna</taxon>
    </lineage>
</organism>
<keyword evidence="4" id="KW-0819">tRNA processing</keyword>
<keyword evidence="9" id="KW-0694">RNA-binding</keyword>
<evidence type="ECO:0000256" key="3">
    <source>
        <dbReference type="ARBA" id="ARBA00022679"/>
    </source>
</evidence>